<organism evidence="6 7">
    <name type="scientific">Exophiala mesophila</name>
    <name type="common">Black yeast-like fungus</name>
    <dbReference type="NCBI Taxonomy" id="212818"/>
    <lineage>
        <taxon>Eukaryota</taxon>
        <taxon>Fungi</taxon>
        <taxon>Dikarya</taxon>
        <taxon>Ascomycota</taxon>
        <taxon>Pezizomycotina</taxon>
        <taxon>Eurotiomycetes</taxon>
        <taxon>Chaetothyriomycetidae</taxon>
        <taxon>Chaetothyriales</taxon>
        <taxon>Herpotrichiellaceae</taxon>
        <taxon>Exophiala</taxon>
    </lineage>
</organism>
<dbReference type="VEuPathDB" id="FungiDB:PV10_01627"/>
<dbReference type="STRING" id="212818.A0A0D1YBC3"/>
<keyword evidence="4" id="KW-0862">Zinc</keyword>
<keyword evidence="3" id="KW-0378">Hydrolase</keyword>
<protein>
    <recommendedName>
        <fullName evidence="5">Metallo-beta-lactamase domain-containing protein</fullName>
    </recommendedName>
</protein>
<dbReference type="InterPro" id="IPR036866">
    <property type="entry name" value="RibonucZ/Hydroxyglut_hydro"/>
</dbReference>
<dbReference type="InterPro" id="IPR001279">
    <property type="entry name" value="Metallo-B-lactamas"/>
</dbReference>
<evidence type="ECO:0000256" key="1">
    <source>
        <dbReference type="ARBA" id="ARBA00007749"/>
    </source>
</evidence>
<dbReference type="CDD" id="cd07730">
    <property type="entry name" value="metallo-hydrolase-like_MBL-fold"/>
    <property type="match status" value="1"/>
</dbReference>
<dbReference type="InterPro" id="IPR051013">
    <property type="entry name" value="MBL_superfamily_lactonases"/>
</dbReference>
<dbReference type="RefSeq" id="XP_016229500.1">
    <property type="nucleotide sequence ID" value="XM_016365851.1"/>
</dbReference>
<dbReference type="PANTHER" id="PTHR42978:SF5">
    <property type="entry name" value="METALLO-BETA-LACTAMASE DOMAIN-CONTAINING PROTEIN"/>
    <property type="match status" value="1"/>
</dbReference>
<accession>A0A0D1YBC3</accession>
<dbReference type="PANTHER" id="PTHR42978">
    <property type="entry name" value="QUORUM-QUENCHING LACTONASE YTNP-RELATED-RELATED"/>
    <property type="match status" value="1"/>
</dbReference>
<proteinExistence type="inferred from homology"/>
<sequence length="323" mass="36020">MNMIDAHSLPAGEQTVSVYALSTGHLQLPDRWLFEDASEDLLHDRQYSPDFSFLIKHPRGKVVFDLGLRKDLENNPQAIKDEYALISIEIPNDVKEILDAGPEHSSSVTAVVLSHLHFDHTGDCMKFPDAELIVGPGSSAATAPGWPEAKGSPFDGAVLKHPHFRELSFEKDNWQRVGPFHRCIDYFGDQSFYIIDAPGHMDGHLGGLARTGVDEWVFMGGDCCHHRSLLTGTRPMSVTVGPSKTPSFHRYPDVAKSTIEKIRTLERQGIVLIALAHDARLDGVMPEYPQAINGWKGSSWKKALDQELTRDYPKYYQTNGMAE</sequence>
<dbReference type="OMA" id="NGWRESA"/>
<dbReference type="HOGENOM" id="CLU_030571_1_0_1"/>
<reference evidence="6 7" key="1">
    <citation type="submission" date="2015-01" db="EMBL/GenBank/DDBJ databases">
        <title>The Genome Sequence of Exophiala mesophila CBS40295.</title>
        <authorList>
            <consortium name="The Broad Institute Genomics Platform"/>
            <person name="Cuomo C."/>
            <person name="de Hoog S."/>
            <person name="Gorbushina A."/>
            <person name="Stielow B."/>
            <person name="Teixiera M."/>
            <person name="Abouelleil A."/>
            <person name="Chapman S.B."/>
            <person name="Priest M."/>
            <person name="Young S.K."/>
            <person name="Wortman J."/>
            <person name="Nusbaum C."/>
            <person name="Birren B."/>
        </authorList>
    </citation>
    <scope>NUCLEOTIDE SEQUENCE [LARGE SCALE GENOMIC DNA]</scope>
    <source>
        <strain evidence="6 7">CBS 40295</strain>
    </source>
</reference>
<dbReference type="Pfam" id="PF00753">
    <property type="entry name" value="Lactamase_B"/>
    <property type="match status" value="1"/>
</dbReference>
<keyword evidence="7" id="KW-1185">Reference proteome</keyword>
<keyword evidence="2" id="KW-0479">Metal-binding</keyword>
<dbReference type="AlphaFoldDB" id="A0A0D1YBC3"/>
<evidence type="ECO:0000256" key="3">
    <source>
        <dbReference type="ARBA" id="ARBA00022801"/>
    </source>
</evidence>
<name>A0A0D1YBC3_EXOME</name>
<evidence type="ECO:0000256" key="2">
    <source>
        <dbReference type="ARBA" id="ARBA00022723"/>
    </source>
</evidence>
<dbReference type="EMBL" id="KN847520">
    <property type="protein sequence ID" value="KIV97926.1"/>
    <property type="molecule type" value="Genomic_DNA"/>
</dbReference>
<evidence type="ECO:0000256" key="4">
    <source>
        <dbReference type="ARBA" id="ARBA00022833"/>
    </source>
</evidence>
<evidence type="ECO:0000313" key="7">
    <source>
        <dbReference type="Proteomes" id="UP000054302"/>
    </source>
</evidence>
<comment type="similarity">
    <text evidence="1">Belongs to the metallo-beta-lactamase superfamily.</text>
</comment>
<evidence type="ECO:0000259" key="5">
    <source>
        <dbReference type="SMART" id="SM00849"/>
    </source>
</evidence>
<dbReference type="SMART" id="SM00849">
    <property type="entry name" value="Lactamase_B"/>
    <property type="match status" value="1"/>
</dbReference>
<dbReference type="SUPFAM" id="SSF56281">
    <property type="entry name" value="Metallo-hydrolase/oxidoreductase"/>
    <property type="match status" value="1"/>
</dbReference>
<dbReference type="OrthoDB" id="4104140at2759"/>
<dbReference type="GO" id="GO:0016787">
    <property type="term" value="F:hydrolase activity"/>
    <property type="evidence" value="ECO:0007669"/>
    <property type="project" value="UniProtKB-KW"/>
</dbReference>
<dbReference type="GeneID" id="27319472"/>
<dbReference type="GO" id="GO:0046872">
    <property type="term" value="F:metal ion binding"/>
    <property type="evidence" value="ECO:0007669"/>
    <property type="project" value="UniProtKB-KW"/>
</dbReference>
<feature type="domain" description="Metallo-beta-lactamase" evidence="5">
    <location>
        <begin position="49"/>
        <end position="277"/>
    </location>
</feature>
<dbReference type="Proteomes" id="UP000054302">
    <property type="component" value="Unassembled WGS sequence"/>
</dbReference>
<gene>
    <name evidence="6" type="ORF">PV10_01627</name>
</gene>
<dbReference type="Gene3D" id="3.60.15.10">
    <property type="entry name" value="Ribonuclease Z/Hydroxyacylglutathione hydrolase-like"/>
    <property type="match status" value="1"/>
</dbReference>
<evidence type="ECO:0000313" key="6">
    <source>
        <dbReference type="EMBL" id="KIV97926.1"/>
    </source>
</evidence>